<dbReference type="Gene3D" id="1.10.260.40">
    <property type="entry name" value="lambda repressor-like DNA-binding domains"/>
    <property type="match status" value="1"/>
</dbReference>
<dbReference type="InterPro" id="IPR001387">
    <property type="entry name" value="Cro/C1-type_HTH"/>
</dbReference>
<dbReference type="GO" id="GO:0003677">
    <property type="term" value="F:DNA binding"/>
    <property type="evidence" value="ECO:0007669"/>
    <property type="project" value="InterPro"/>
</dbReference>
<dbReference type="InterPro" id="IPR010982">
    <property type="entry name" value="Lambda_DNA-bd_dom_sf"/>
</dbReference>
<accession>A0AA42DNV8</accession>
<dbReference type="Proteomes" id="UP001169242">
    <property type="component" value="Unassembled WGS sequence"/>
</dbReference>
<dbReference type="SMART" id="SM00530">
    <property type="entry name" value="HTH_XRE"/>
    <property type="match status" value="1"/>
</dbReference>
<dbReference type="PROSITE" id="PS50943">
    <property type="entry name" value="HTH_CROC1"/>
    <property type="match status" value="1"/>
</dbReference>
<keyword evidence="3" id="KW-1185">Reference proteome</keyword>
<name>A0AA42DNV8_9FIRM</name>
<comment type="caution">
    <text evidence="2">The sequence shown here is derived from an EMBL/GenBank/DDBJ whole genome shotgun (WGS) entry which is preliminary data.</text>
</comment>
<dbReference type="SUPFAM" id="SSF47413">
    <property type="entry name" value="lambda repressor-like DNA-binding domains"/>
    <property type="match status" value="1"/>
</dbReference>
<dbReference type="Pfam" id="PF01381">
    <property type="entry name" value="HTH_3"/>
    <property type="match status" value="1"/>
</dbReference>
<sequence>MELYEKIKARRLELGLTLEDVGNIVGVGKSTVRKWETGNIADMKRDKIALLSKALKVSPLFIMGIDEEEPQPVISKQESILLSYYSQLNELGKDKLIEHAEDLTHNTKYSNVIELTATTEETDYLMPIAAHNDNINDEQLEKINRDIENILLKKKR</sequence>
<dbReference type="AlphaFoldDB" id="A0AA42DNV8"/>
<evidence type="ECO:0000313" key="2">
    <source>
        <dbReference type="EMBL" id="MDA3732345.1"/>
    </source>
</evidence>
<organism evidence="2 3">
    <name type="scientific">Holtiella tumoricola</name>
    <dbReference type="NCBI Taxonomy" id="3018743"/>
    <lineage>
        <taxon>Bacteria</taxon>
        <taxon>Bacillati</taxon>
        <taxon>Bacillota</taxon>
        <taxon>Clostridia</taxon>
        <taxon>Lachnospirales</taxon>
        <taxon>Cellulosilyticaceae</taxon>
        <taxon>Holtiella</taxon>
    </lineage>
</organism>
<dbReference type="RefSeq" id="WP_271012528.1">
    <property type="nucleotide sequence ID" value="NZ_JAQIFT010000047.1"/>
</dbReference>
<protein>
    <submittedName>
        <fullName evidence="2">Helix-turn-helix transcriptional regulator</fullName>
    </submittedName>
</protein>
<dbReference type="CDD" id="cd00093">
    <property type="entry name" value="HTH_XRE"/>
    <property type="match status" value="1"/>
</dbReference>
<evidence type="ECO:0000313" key="3">
    <source>
        <dbReference type="Proteomes" id="UP001169242"/>
    </source>
</evidence>
<dbReference type="EMBL" id="JAQIFT010000047">
    <property type="protein sequence ID" value="MDA3732345.1"/>
    <property type="molecule type" value="Genomic_DNA"/>
</dbReference>
<reference evidence="2" key="1">
    <citation type="journal article" date="2023" name="Int. J. Syst. Evol. Microbiol.">
        <title>&lt;i&gt;Holtiella tumoricola&lt;/i&gt; gen. nov. sp. nov., isolated from a human clinical sample.</title>
        <authorList>
            <person name="Allen-Vercoe E."/>
            <person name="Daigneault M.C."/>
            <person name="Vancuren S.J."/>
            <person name="Cochrane K."/>
            <person name="O'Neal L.L."/>
            <person name="Sankaranarayanan K."/>
            <person name="Lawson P.A."/>
        </authorList>
    </citation>
    <scope>NUCLEOTIDE SEQUENCE</scope>
    <source>
        <strain evidence="2">CC70A</strain>
    </source>
</reference>
<evidence type="ECO:0000259" key="1">
    <source>
        <dbReference type="PROSITE" id="PS50943"/>
    </source>
</evidence>
<proteinExistence type="predicted"/>
<feature type="domain" description="HTH cro/C1-type" evidence="1">
    <location>
        <begin position="7"/>
        <end position="62"/>
    </location>
</feature>
<gene>
    <name evidence="2" type="ORF">PBV87_12690</name>
</gene>